<organism evidence="1 2">
    <name type="scientific">Pararge aegeria aegeria</name>
    <dbReference type="NCBI Taxonomy" id="348720"/>
    <lineage>
        <taxon>Eukaryota</taxon>
        <taxon>Metazoa</taxon>
        <taxon>Ecdysozoa</taxon>
        <taxon>Arthropoda</taxon>
        <taxon>Hexapoda</taxon>
        <taxon>Insecta</taxon>
        <taxon>Pterygota</taxon>
        <taxon>Neoptera</taxon>
        <taxon>Endopterygota</taxon>
        <taxon>Lepidoptera</taxon>
        <taxon>Glossata</taxon>
        <taxon>Ditrysia</taxon>
        <taxon>Papilionoidea</taxon>
        <taxon>Nymphalidae</taxon>
        <taxon>Satyrinae</taxon>
        <taxon>Satyrini</taxon>
        <taxon>Parargina</taxon>
        <taxon>Pararge</taxon>
    </lineage>
</organism>
<evidence type="ECO:0000313" key="2">
    <source>
        <dbReference type="Proteomes" id="UP000838756"/>
    </source>
</evidence>
<feature type="non-terminal residue" evidence="1">
    <location>
        <position position="1"/>
    </location>
</feature>
<gene>
    <name evidence="1" type="primary">jg18715</name>
    <name evidence="1" type="ORF">PAEG_LOCUS1956</name>
</gene>
<keyword evidence="2" id="KW-1185">Reference proteome</keyword>
<evidence type="ECO:0000313" key="1">
    <source>
        <dbReference type="EMBL" id="CAH2209558.1"/>
    </source>
</evidence>
<proteinExistence type="predicted"/>
<dbReference type="AlphaFoldDB" id="A0A8S4QJ21"/>
<comment type="caution">
    <text evidence="1">The sequence shown here is derived from an EMBL/GenBank/DDBJ whole genome shotgun (WGS) entry which is preliminary data.</text>
</comment>
<dbReference type="EMBL" id="CAKXAJ010006270">
    <property type="protein sequence ID" value="CAH2209558.1"/>
    <property type="molecule type" value="Genomic_DNA"/>
</dbReference>
<name>A0A8S4QJ21_9NEOP</name>
<reference evidence="1" key="1">
    <citation type="submission" date="2022-03" db="EMBL/GenBank/DDBJ databases">
        <authorList>
            <person name="Lindestad O."/>
        </authorList>
    </citation>
    <scope>NUCLEOTIDE SEQUENCE</scope>
</reference>
<sequence length="53" mass="5856">HRKEVVSNSQKSSMNVISVSGLCGDVFSRRRQHIAKDISRAAQLTSLQELLSS</sequence>
<accession>A0A8S4QJ21</accession>
<dbReference type="Proteomes" id="UP000838756">
    <property type="component" value="Unassembled WGS sequence"/>
</dbReference>
<protein>
    <submittedName>
        <fullName evidence="1">Jg18715 protein</fullName>
    </submittedName>
</protein>